<dbReference type="InterPro" id="IPR048290">
    <property type="entry name" value="ZP_chr"/>
</dbReference>
<accession>A0A8T2LFB5</accession>
<feature type="domain" description="ZP" evidence="6">
    <location>
        <begin position="211"/>
        <end position="468"/>
    </location>
</feature>
<keyword evidence="3" id="KW-0325">Glycoprotein</keyword>
<keyword evidence="1 5" id="KW-0732">Signal</keyword>
<feature type="region of interest" description="Disordered" evidence="4">
    <location>
        <begin position="34"/>
        <end position="160"/>
    </location>
</feature>
<protein>
    <submittedName>
        <fullName evidence="7">Uromodulin-like isoform X3</fullName>
    </submittedName>
</protein>
<dbReference type="InterPro" id="IPR055355">
    <property type="entry name" value="ZP-C"/>
</dbReference>
<sequence>MGYPPSLCLAALLFLNIVTTNGLPATTVQTTNLMGTTTGNPTTTVQSTGLTGTTPGSPTTTVPSTVFTGPTTGRPTTTVQSTGLTSPTTGRPTTTVQSTGLTGTTTGRPTTTVQSTGLTGTTTGRPTTTVQSTGLTGPTTGSPTTTVQSTVFTDTTTGRPTTTDQSTVFTACSALNCTAREECKARSGIYGCACANNNPRFNAATFDAYNYCNSSSGVLSLSRCELFEAGFPSDFLHLNDPSCGGDIQDDRVVFTFDNRFRICGTTMKSNATHLIYENTVRMAEGVYSGSVISRDSWLDVKFSCVYPLIQSISMSMSIYSKESVVSKILPGTESAYQLRLVTYPDSSFITPYSGNITIEVNQQVFIAVEADGIDSSQFATVLDSCWATPYNNINYPVRWDLIINECPNEKDGTVEVLQNGIWTASHFSFRMFTFTNLSNSIFLHCQVHLCPRMSGQCSQPCNKNDDDDQFRGRRRRSVDFHDKASISMSF</sequence>
<proteinExistence type="predicted"/>
<dbReference type="Gene3D" id="2.60.40.4100">
    <property type="entry name" value="Zona pellucida, ZP-C domain"/>
    <property type="match status" value="1"/>
</dbReference>
<name>A0A8T2LFB5_ASTMX</name>
<dbReference type="OrthoDB" id="5273213at2759"/>
<evidence type="ECO:0000313" key="7">
    <source>
        <dbReference type="EMBL" id="KAG9267601.1"/>
    </source>
</evidence>
<gene>
    <name evidence="7" type="primary">TECTA</name>
    <name evidence="7" type="ORF">AMEX_G18460</name>
</gene>
<feature type="signal peptide" evidence="5">
    <location>
        <begin position="1"/>
        <end position="22"/>
    </location>
</feature>
<dbReference type="Pfam" id="PF00100">
    <property type="entry name" value="Zona_pellucida"/>
    <property type="match status" value="1"/>
</dbReference>
<reference evidence="7 8" key="1">
    <citation type="submission" date="2021-07" db="EMBL/GenBank/DDBJ databases">
        <authorList>
            <person name="Imarazene B."/>
            <person name="Zahm M."/>
            <person name="Klopp C."/>
            <person name="Cabau C."/>
            <person name="Beille S."/>
            <person name="Jouanno E."/>
            <person name="Castinel A."/>
            <person name="Lluch J."/>
            <person name="Gil L."/>
            <person name="Kuchtly C."/>
            <person name="Lopez Roques C."/>
            <person name="Donnadieu C."/>
            <person name="Parrinello H."/>
            <person name="Journot L."/>
            <person name="Du K."/>
            <person name="Schartl M."/>
            <person name="Retaux S."/>
            <person name="Guiguen Y."/>
        </authorList>
    </citation>
    <scope>NUCLEOTIDE SEQUENCE [LARGE SCALE GENOMIC DNA]</scope>
    <source>
        <strain evidence="7">Pach_M1</strain>
        <tissue evidence="7">Testis</tissue>
    </source>
</reference>
<dbReference type="PANTHER" id="PTHR14002">
    <property type="entry name" value="ENDOGLIN/TGF-BETA RECEPTOR TYPE III"/>
    <property type="match status" value="1"/>
</dbReference>
<dbReference type="PRINTS" id="PR00023">
    <property type="entry name" value="ZPELLUCIDA"/>
</dbReference>
<evidence type="ECO:0000256" key="5">
    <source>
        <dbReference type="SAM" id="SignalP"/>
    </source>
</evidence>
<dbReference type="Proteomes" id="UP000752171">
    <property type="component" value="Unassembled WGS sequence"/>
</dbReference>
<comment type="caution">
    <text evidence="7">The sequence shown here is derived from an EMBL/GenBank/DDBJ whole genome shotgun (WGS) entry which is preliminary data.</text>
</comment>
<organism evidence="7 8">
    <name type="scientific">Astyanax mexicanus</name>
    <name type="common">Blind cave fish</name>
    <name type="synonym">Astyanax fasciatus mexicanus</name>
    <dbReference type="NCBI Taxonomy" id="7994"/>
    <lineage>
        <taxon>Eukaryota</taxon>
        <taxon>Metazoa</taxon>
        <taxon>Chordata</taxon>
        <taxon>Craniata</taxon>
        <taxon>Vertebrata</taxon>
        <taxon>Euteleostomi</taxon>
        <taxon>Actinopterygii</taxon>
        <taxon>Neopterygii</taxon>
        <taxon>Teleostei</taxon>
        <taxon>Ostariophysi</taxon>
        <taxon>Characiformes</taxon>
        <taxon>Characoidei</taxon>
        <taxon>Acestrorhamphidae</taxon>
        <taxon>Acestrorhamphinae</taxon>
        <taxon>Astyanax</taxon>
    </lineage>
</organism>
<evidence type="ECO:0000256" key="4">
    <source>
        <dbReference type="SAM" id="MobiDB-lite"/>
    </source>
</evidence>
<evidence type="ECO:0000256" key="2">
    <source>
        <dbReference type="ARBA" id="ARBA00023157"/>
    </source>
</evidence>
<keyword evidence="2" id="KW-1015">Disulfide bond</keyword>
<dbReference type="EMBL" id="JAICCE010000015">
    <property type="protein sequence ID" value="KAG9267601.1"/>
    <property type="molecule type" value="Genomic_DNA"/>
</dbReference>
<feature type="chain" id="PRO_5035910388" evidence="5">
    <location>
        <begin position="23"/>
        <end position="490"/>
    </location>
</feature>
<evidence type="ECO:0000256" key="1">
    <source>
        <dbReference type="ARBA" id="ARBA00022729"/>
    </source>
</evidence>
<dbReference type="PANTHER" id="PTHR14002:SF50">
    <property type="entry name" value="ALPHA-TECTORIN-LIKE-RELATED"/>
    <property type="match status" value="1"/>
</dbReference>
<evidence type="ECO:0000256" key="3">
    <source>
        <dbReference type="ARBA" id="ARBA00023180"/>
    </source>
</evidence>
<dbReference type="InterPro" id="IPR001507">
    <property type="entry name" value="ZP_dom"/>
</dbReference>
<evidence type="ECO:0000313" key="8">
    <source>
        <dbReference type="Proteomes" id="UP000752171"/>
    </source>
</evidence>
<dbReference type="Gene3D" id="2.60.40.3210">
    <property type="entry name" value="Zona pellucida, ZP-N domain"/>
    <property type="match status" value="1"/>
</dbReference>
<dbReference type="PROSITE" id="PS51034">
    <property type="entry name" value="ZP_2"/>
    <property type="match status" value="1"/>
</dbReference>
<dbReference type="AlphaFoldDB" id="A0A8T2LFB5"/>
<evidence type="ECO:0000259" key="6">
    <source>
        <dbReference type="PROSITE" id="PS51034"/>
    </source>
</evidence>
<dbReference type="SMART" id="SM00241">
    <property type="entry name" value="ZP"/>
    <property type="match status" value="1"/>
</dbReference>
<dbReference type="InterPro" id="IPR042235">
    <property type="entry name" value="ZP-C_dom"/>
</dbReference>